<proteinExistence type="inferred from homology"/>
<evidence type="ECO:0000313" key="7">
    <source>
        <dbReference type="Proteomes" id="UP000305100"/>
    </source>
</evidence>
<dbReference type="Proteomes" id="UP000305100">
    <property type="component" value="Unassembled WGS sequence"/>
</dbReference>
<dbReference type="SUPFAM" id="SSF53807">
    <property type="entry name" value="Helical backbone' metal receptor"/>
    <property type="match status" value="1"/>
</dbReference>
<dbReference type="Pfam" id="PF01297">
    <property type="entry name" value="ZnuA"/>
    <property type="match status" value="1"/>
</dbReference>
<dbReference type="Gene3D" id="3.40.50.1980">
    <property type="entry name" value="Nitrogenase molybdenum iron protein domain"/>
    <property type="match status" value="2"/>
</dbReference>
<dbReference type="InterPro" id="IPR006128">
    <property type="entry name" value="Lipoprotein_PsaA-like"/>
</dbReference>
<comment type="caution">
    <text evidence="6">The sequence shown here is derived from an EMBL/GenBank/DDBJ whole genome shotgun (WGS) entry which is preliminary data.</text>
</comment>
<comment type="subcellular location">
    <subcellularLocation>
        <location evidence="1">Cell envelope</location>
    </subcellularLocation>
</comment>
<evidence type="ECO:0000256" key="4">
    <source>
        <dbReference type="ARBA" id="ARBA00022729"/>
    </source>
</evidence>
<dbReference type="RefSeq" id="WP_054733863.1">
    <property type="nucleotide sequence ID" value="NZ_VBSX01000001.1"/>
</dbReference>
<dbReference type="GO" id="GO:0007155">
    <property type="term" value="P:cell adhesion"/>
    <property type="evidence" value="ECO:0007669"/>
    <property type="project" value="InterPro"/>
</dbReference>
<gene>
    <name evidence="6" type="ORF">FEZ41_00585</name>
</gene>
<keyword evidence="3" id="KW-0479">Metal-binding</keyword>
<dbReference type="OrthoDB" id="9810636at2"/>
<dbReference type="CDD" id="cd01020">
    <property type="entry name" value="TroA_b"/>
    <property type="match status" value="1"/>
</dbReference>
<dbReference type="PRINTS" id="PR00690">
    <property type="entry name" value="ADHESNFAMILY"/>
</dbReference>
<dbReference type="InterPro" id="IPR050492">
    <property type="entry name" value="Bact_metal-bind_prot9"/>
</dbReference>
<comment type="similarity">
    <text evidence="5">Belongs to the bacterial solute-binding protein 9 family.</text>
</comment>
<keyword evidence="2 5" id="KW-0813">Transport</keyword>
<dbReference type="GO" id="GO:0030313">
    <property type="term" value="C:cell envelope"/>
    <property type="evidence" value="ECO:0007669"/>
    <property type="project" value="UniProtKB-SubCell"/>
</dbReference>
<organism evidence="6 7">
    <name type="scientific">Lentilactobacillus parafarraginis</name>
    <dbReference type="NCBI Taxonomy" id="390842"/>
    <lineage>
        <taxon>Bacteria</taxon>
        <taxon>Bacillati</taxon>
        <taxon>Bacillota</taxon>
        <taxon>Bacilli</taxon>
        <taxon>Lactobacillales</taxon>
        <taxon>Lactobacillaceae</taxon>
        <taxon>Lentilactobacillus</taxon>
    </lineage>
</organism>
<dbReference type="AlphaFoldDB" id="A0A5R9CZC6"/>
<dbReference type="PROSITE" id="PS51257">
    <property type="entry name" value="PROKAR_LIPOPROTEIN"/>
    <property type="match status" value="1"/>
</dbReference>
<dbReference type="PANTHER" id="PTHR42953:SF1">
    <property type="entry name" value="METAL-BINDING PROTEIN HI_0362-RELATED"/>
    <property type="match status" value="1"/>
</dbReference>
<protein>
    <submittedName>
        <fullName evidence="6">Metal ABC transporter substrate-binding protein</fullName>
    </submittedName>
</protein>
<evidence type="ECO:0000256" key="3">
    <source>
        <dbReference type="ARBA" id="ARBA00022723"/>
    </source>
</evidence>
<reference evidence="6 7" key="1">
    <citation type="submission" date="2019-05" db="EMBL/GenBank/DDBJ databases">
        <title>The metagenome of a microbial culture collection derived from dairy environment covers the genomic content of the human microbiome.</title>
        <authorList>
            <person name="Roder T."/>
            <person name="Wuthrich D."/>
            <person name="Sattari Z."/>
            <person name="Von Ah U."/>
            <person name="Bar C."/>
            <person name="Ronchi F."/>
            <person name="Macpherson A.J."/>
            <person name="Ganal-Vonarburg S.C."/>
            <person name="Bruggmann R."/>
            <person name="Vergeres G."/>
        </authorList>
    </citation>
    <scope>NUCLEOTIDE SEQUENCE [LARGE SCALE GENOMIC DNA]</scope>
    <source>
        <strain evidence="6 7">FAM 1079</strain>
    </source>
</reference>
<name>A0A5R9CZC6_9LACO</name>
<keyword evidence="4" id="KW-0732">Signal</keyword>
<evidence type="ECO:0000256" key="5">
    <source>
        <dbReference type="RuleBase" id="RU003512"/>
    </source>
</evidence>
<evidence type="ECO:0000256" key="1">
    <source>
        <dbReference type="ARBA" id="ARBA00004196"/>
    </source>
</evidence>
<sequence>MLKKIFRFKFMLLALLVVGLGVIVAGCSSSSSSSSSNGKIKITATTDFYGEVAKKVAGKHGDVTSVITNPNVDPHDYEPTTQVAKNLTGSKIVIANGIGYDGWMSKLVSNNKKADYIKVGEDLMGKKNGDNPHLWYNPATMPKLANTIATKLGKLQPKNKAYFKKNAQNYIKSLKPVNEKIAKLKQVAAKSKNKDVYVSEPVFDYALEAMGFKVGNPEFENDTEKDIDPSPQTIRSMQNGIKGHKIAFFVYNSQVDDKTVNNLVDLAHKSDVPVLKVTETLPNGQNYKSWMLSQYNSLLQILEK</sequence>
<dbReference type="EMBL" id="VBSX01000001">
    <property type="protein sequence ID" value="TLQ21224.1"/>
    <property type="molecule type" value="Genomic_DNA"/>
</dbReference>
<dbReference type="GO" id="GO:0030001">
    <property type="term" value="P:metal ion transport"/>
    <property type="evidence" value="ECO:0007669"/>
    <property type="project" value="InterPro"/>
</dbReference>
<evidence type="ECO:0000313" key="6">
    <source>
        <dbReference type="EMBL" id="TLQ21224.1"/>
    </source>
</evidence>
<accession>A0A5R9CZC6</accession>
<evidence type="ECO:0000256" key="2">
    <source>
        <dbReference type="ARBA" id="ARBA00022448"/>
    </source>
</evidence>
<dbReference type="InterPro" id="IPR006127">
    <property type="entry name" value="ZnuA-like"/>
</dbReference>
<dbReference type="GO" id="GO:0046872">
    <property type="term" value="F:metal ion binding"/>
    <property type="evidence" value="ECO:0007669"/>
    <property type="project" value="UniProtKB-KW"/>
</dbReference>
<dbReference type="PANTHER" id="PTHR42953">
    <property type="entry name" value="HIGH-AFFINITY ZINC UPTAKE SYSTEM PROTEIN ZNUA-RELATED"/>
    <property type="match status" value="1"/>
</dbReference>